<reference evidence="1 2" key="1">
    <citation type="submission" date="2018-09" db="EMBL/GenBank/DDBJ databases">
        <title>YIM PH21274 draft genome.</title>
        <authorList>
            <person name="Miao C."/>
        </authorList>
    </citation>
    <scope>NUCLEOTIDE SEQUENCE [LARGE SCALE GENOMIC DNA]</scope>
    <source>
        <strain evidence="1 2">YIM PH 21724</strain>
    </source>
</reference>
<dbReference type="RefSeq" id="WP_120040016.1">
    <property type="nucleotide sequence ID" value="NZ_QZFU01000016.1"/>
</dbReference>
<dbReference type="EMBL" id="QZFU01000016">
    <property type="protein sequence ID" value="RJO76970.1"/>
    <property type="molecule type" value="Genomic_DNA"/>
</dbReference>
<comment type="caution">
    <text evidence="1">The sequence shown here is derived from an EMBL/GenBank/DDBJ whole genome shotgun (WGS) entry which is preliminary data.</text>
</comment>
<accession>A0A3A4KAQ5</accession>
<name>A0A3A4KAQ5_9NOCA</name>
<gene>
    <name evidence="1" type="ORF">D5S18_12250</name>
</gene>
<keyword evidence="2" id="KW-1185">Reference proteome</keyword>
<protein>
    <submittedName>
        <fullName evidence="1">Uncharacterized protein</fullName>
    </submittedName>
</protein>
<sequence length="190" mass="21851">MSLPTGDEYGRGRDRWAEDDWVTRFLVDWTPEWGVLVYHRDDAGRSYPSAVYGPYSEDEARTLVEQPNFYIKPPGDQYQTGRRLIPWRPGKPKPYRPGLMTDDSDKDLRLLTIGRARLGHHALVRAVVSNHDRPELPGANPASGVRRSHLPQEVVGAHRFIGSVDSLSKYLRLHRIRREVPGIRLHHDKM</sequence>
<dbReference type="OrthoDB" id="10002812at2"/>
<evidence type="ECO:0000313" key="2">
    <source>
        <dbReference type="Proteomes" id="UP000266677"/>
    </source>
</evidence>
<proteinExistence type="predicted"/>
<evidence type="ECO:0000313" key="1">
    <source>
        <dbReference type="EMBL" id="RJO76970.1"/>
    </source>
</evidence>
<organism evidence="1 2">
    <name type="scientific">Nocardia panacis</name>
    <dbReference type="NCBI Taxonomy" id="2340916"/>
    <lineage>
        <taxon>Bacteria</taxon>
        <taxon>Bacillati</taxon>
        <taxon>Actinomycetota</taxon>
        <taxon>Actinomycetes</taxon>
        <taxon>Mycobacteriales</taxon>
        <taxon>Nocardiaceae</taxon>
        <taxon>Nocardia</taxon>
    </lineage>
</organism>
<dbReference type="AlphaFoldDB" id="A0A3A4KAQ5"/>
<dbReference type="Proteomes" id="UP000266677">
    <property type="component" value="Unassembled WGS sequence"/>
</dbReference>